<sequence>MQNVLKILIPRQLFLMLILSTGLLNHVILIPNLLNAAGRDSWLGVLIAYPIALVFSWLVYFITKNSSDKGFFAMVENRFGKFVSAVISFPVVVYLFLSAYITLRDLMIWLNSYFLSDASVTMINFILILVCCVVTLGGIKYMAISSGFLLPLVMIFGIFIAITNTTIKDPSLLFPLLSEGYTPVIKGVMYSLSGLLEIYLVVLLQPYSQSPIKFRHVFILITLLMGLILGPLTAAIMEFGPVESANFRYPAYEQWRVLNIGDYISHLDFFALYQWLTGAIIRIGLFIYLAAAFFTKKKKHYKVNPLLVVGIYVIFFGVMWMEVETFYFYEFIYRYFLPACMVFFLFQILISALLVLVMRKREGSHGKQNTSGM</sequence>
<keyword evidence="4" id="KW-0309">Germination</keyword>
<evidence type="ECO:0000313" key="10">
    <source>
        <dbReference type="Proteomes" id="UP000322524"/>
    </source>
</evidence>
<evidence type="ECO:0000256" key="3">
    <source>
        <dbReference type="ARBA" id="ARBA00022448"/>
    </source>
</evidence>
<keyword evidence="6 8" id="KW-1133">Transmembrane helix</keyword>
<feature type="transmembrane region" description="Helical" evidence="8">
    <location>
        <begin position="12"/>
        <end position="30"/>
    </location>
</feature>
<evidence type="ECO:0000256" key="1">
    <source>
        <dbReference type="ARBA" id="ARBA00004141"/>
    </source>
</evidence>
<feature type="transmembrane region" description="Helical" evidence="8">
    <location>
        <begin position="82"/>
        <end position="101"/>
    </location>
</feature>
<dbReference type="Proteomes" id="UP000322524">
    <property type="component" value="Unassembled WGS sequence"/>
</dbReference>
<dbReference type="OrthoDB" id="2381188at2"/>
<feature type="transmembrane region" description="Helical" evidence="8">
    <location>
        <begin position="187"/>
        <end position="205"/>
    </location>
</feature>
<evidence type="ECO:0000256" key="4">
    <source>
        <dbReference type="ARBA" id="ARBA00022544"/>
    </source>
</evidence>
<keyword evidence="3" id="KW-0813">Transport</keyword>
<protein>
    <submittedName>
        <fullName evidence="9">GerAB/ArcD/ProY family transporter</fullName>
    </submittedName>
</protein>
<keyword evidence="5 8" id="KW-0812">Transmembrane</keyword>
<dbReference type="GO" id="GO:0016020">
    <property type="term" value="C:membrane"/>
    <property type="evidence" value="ECO:0007669"/>
    <property type="project" value="UniProtKB-SubCell"/>
</dbReference>
<name>A0A5D4SXQ6_9BACI</name>
<feature type="transmembrane region" description="Helical" evidence="8">
    <location>
        <begin position="306"/>
        <end position="329"/>
    </location>
</feature>
<feature type="transmembrane region" description="Helical" evidence="8">
    <location>
        <begin position="113"/>
        <end position="136"/>
    </location>
</feature>
<feature type="transmembrane region" description="Helical" evidence="8">
    <location>
        <begin position="335"/>
        <end position="357"/>
    </location>
</feature>
<dbReference type="PANTHER" id="PTHR34975">
    <property type="entry name" value="SPORE GERMINATION PROTEIN A2"/>
    <property type="match status" value="1"/>
</dbReference>
<feature type="transmembrane region" description="Helical" evidence="8">
    <location>
        <begin position="42"/>
        <end position="62"/>
    </location>
</feature>
<accession>A0A5D4SXQ6</accession>
<feature type="transmembrane region" description="Helical" evidence="8">
    <location>
        <begin position="148"/>
        <end position="167"/>
    </location>
</feature>
<dbReference type="NCBIfam" id="TIGR00912">
    <property type="entry name" value="2A0309"/>
    <property type="match status" value="1"/>
</dbReference>
<dbReference type="PANTHER" id="PTHR34975:SF2">
    <property type="entry name" value="SPORE GERMINATION PROTEIN A2"/>
    <property type="match status" value="1"/>
</dbReference>
<comment type="similarity">
    <text evidence="2">Belongs to the amino acid-polyamine-organocation (APC) superfamily. Spore germination protein (SGP) (TC 2.A.3.9) family.</text>
</comment>
<dbReference type="Pfam" id="PF03845">
    <property type="entry name" value="Spore_permease"/>
    <property type="match status" value="1"/>
</dbReference>
<comment type="caution">
    <text evidence="9">The sequence shown here is derived from an EMBL/GenBank/DDBJ whole genome shotgun (WGS) entry which is preliminary data.</text>
</comment>
<evidence type="ECO:0000256" key="6">
    <source>
        <dbReference type="ARBA" id="ARBA00022989"/>
    </source>
</evidence>
<feature type="transmembrane region" description="Helical" evidence="8">
    <location>
        <begin position="217"/>
        <end position="237"/>
    </location>
</feature>
<feature type="transmembrane region" description="Helical" evidence="8">
    <location>
        <begin position="272"/>
        <end position="294"/>
    </location>
</feature>
<keyword evidence="7 8" id="KW-0472">Membrane</keyword>
<gene>
    <name evidence="9" type="ORF">FZC76_10100</name>
</gene>
<evidence type="ECO:0000256" key="7">
    <source>
        <dbReference type="ARBA" id="ARBA00023136"/>
    </source>
</evidence>
<comment type="subcellular location">
    <subcellularLocation>
        <location evidence="1">Membrane</location>
        <topology evidence="1">Multi-pass membrane protein</topology>
    </subcellularLocation>
</comment>
<evidence type="ECO:0000256" key="2">
    <source>
        <dbReference type="ARBA" id="ARBA00007998"/>
    </source>
</evidence>
<evidence type="ECO:0000256" key="8">
    <source>
        <dbReference type="SAM" id="Phobius"/>
    </source>
</evidence>
<reference evidence="9 10" key="1">
    <citation type="submission" date="2019-08" db="EMBL/GenBank/DDBJ databases">
        <title>Bacillus genomes from the desert of Cuatro Cienegas, Coahuila.</title>
        <authorList>
            <person name="Olmedo-Alvarez G."/>
        </authorList>
    </citation>
    <scope>NUCLEOTIDE SEQUENCE [LARGE SCALE GENOMIC DNA]</scope>
    <source>
        <strain evidence="9 10">CH28_1T</strain>
    </source>
</reference>
<organism evidence="9 10">
    <name type="scientific">Sutcliffiella horikoshii</name>
    <dbReference type="NCBI Taxonomy" id="79883"/>
    <lineage>
        <taxon>Bacteria</taxon>
        <taxon>Bacillati</taxon>
        <taxon>Bacillota</taxon>
        <taxon>Bacilli</taxon>
        <taxon>Bacillales</taxon>
        <taxon>Bacillaceae</taxon>
        <taxon>Sutcliffiella</taxon>
    </lineage>
</organism>
<evidence type="ECO:0000256" key="5">
    <source>
        <dbReference type="ARBA" id="ARBA00022692"/>
    </source>
</evidence>
<dbReference type="GO" id="GO:0009847">
    <property type="term" value="P:spore germination"/>
    <property type="evidence" value="ECO:0007669"/>
    <property type="project" value="InterPro"/>
</dbReference>
<dbReference type="EMBL" id="VTEV01000004">
    <property type="protein sequence ID" value="TYS68095.1"/>
    <property type="molecule type" value="Genomic_DNA"/>
</dbReference>
<evidence type="ECO:0000313" key="9">
    <source>
        <dbReference type="EMBL" id="TYS68095.1"/>
    </source>
</evidence>
<dbReference type="AlphaFoldDB" id="A0A5D4SXQ6"/>
<proteinExistence type="inferred from homology"/>
<dbReference type="InterPro" id="IPR004761">
    <property type="entry name" value="Spore_GerAB"/>
</dbReference>